<keyword evidence="1" id="KW-0732">Signal</keyword>
<sequence length="177" mass="20917">MHLLKVILFLLFVDCTSENDSSSIIEYISSQNVLNNEEIKWNKTRDLNGIYDVVLLIYFKTLTQAGEVTFSVGEVSLARQRPLNDKHIDKFRGFLEYGNQEINWRKPRDLNGIYNVNVVIFFKTQPDVSEVIFSVGEDNQEIKWDKPRDLNWIYDVDLYILQDLTSCRGSYTFFWRR</sequence>
<name>A0A812EBJ9_ACAPH</name>
<reference evidence="2" key="1">
    <citation type="submission" date="2021-01" db="EMBL/GenBank/DDBJ databases">
        <authorList>
            <person name="Li R."/>
            <person name="Bekaert M."/>
        </authorList>
    </citation>
    <scope>NUCLEOTIDE SEQUENCE</scope>
    <source>
        <strain evidence="2">Farmed</strain>
    </source>
</reference>
<accession>A0A812EBJ9</accession>
<dbReference type="AlphaFoldDB" id="A0A812EBJ9"/>
<dbReference type="Proteomes" id="UP000597762">
    <property type="component" value="Unassembled WGS sequence"/>
</dbReference>
<evidence type="ECO:0000256" key="1">
    <source>
        <dbReference type="SAM" id="SignalP"/>
    </source>
</evidence>
<gene>
    <name evidence="2" type="ORF">SPHA_70425</name>
</gene>
<proteinExistence type="predicted"/>
<dbReference type="EMBL" id="CAHIKZ030005157">
    <property type="protein sequence ID" value="CAE1320141.1"/>
    <property type="molecule type" value="Genomic_DNA"/>
</dbReference>
<evidence type="ECO:0000313" key="3">
    <source>
        <dbReference type="Proteomes" id="UP000597762"/>
    </source>
</evidence>
<organism evidence="2 3">
    <name type="scientific">Acanthosepion pharaonis</name>
    <name type="common">Pharaoh cuttlefish</name>
    <name type="synonym">Sepia pharaonis</name>
    <dbReference type="NCBI Taxonomy" id="158019"/>
    <lineage>
        <taxon>Eukaryota</taxon>
        <taxon>Metazoa</taxon>
        <taxon>Spiralia</taxon>
        <taxon>Lophotrochozoa</taxon>
        <taxon>Mollusca</taxon>
        <taxon>Cephalopoda</taxon>
        <taxon>Coleoidea</taxon>
        <taxon>Decapodiformes</taxon>
        <taxon>Sepiida</taxon>
        <taxon>Sepiina</taxon>
        <taxon>Sepiidae</taxon>
        <taxon>Acanthosepion</taxon>
    </lineage>
</organism>
<comment type="caution">
    <text evidence="2">The sequence shown here is derived from an EMBL/GenBank/DDBJ whole genome shotgun (WGS) entry which is preliminary data.</text>
</comment>
<feature type="signal peptide" evidence="1">
    <location>
        <begin position="1"/>
        <end position="17"/>
    </location>
</feature>
<protein>
    <submittedName>
        <fullName evidence="2">Uncharacterized protein</fullName>
    </submittedName>
</protein>
<keyword evidence="3" id="KW-1185">Reference proteome</keyword>
<feature type="chain" id="PRO_5032614300" evidence="1">
    <location>
        <begin position="18"/>
        <end position="177"/>
    </location>
</feature>
<evidence type="ECO:0000313" key="2">
    <source>
        <dbReference type="EMBL" id="CAE1320141.1"/>
    </source>
</evidence>